<dbReference type="SUPFAM" id="SSF52172">
    <property type="entry name" value="CheY-like"/>
    <property type="match status" value="1"/>
</dbReference>
<name>A0A0D1CRP9_9RHOB</name>
<evidence type="ECO:0000256" key="1">
    <source>
        <dbReference type="PROSITE-ProRule" id="PRU00169"/>
    </source>
</evidence>
<dbReference type="GO" id="GO:0000160">
    <property type="term" value="P:phosphorelay signal transduction system"/>
    <property type="evidence" value="ECO:0007669"/>
    <property type="project" value="InterPro"/>
</dbReference>
<keyword evidence="4" id="KW-1185">Reference proteome</keyword>
<comment type="caution">
    <text evidence="3">The sequence shown here is derived from an EMBL/GenBank/DDBJ whole genome shotgun (WGS) entry which is preliminary data.</text>
</comment>
<dbReference type="InterPro" id="IPR011006">
    <property type="entry name" value="CheY-like_superfamily"/>
</dbReference>
<feature type="modified residue" description="4-aspartylphosphate" evidence="1">
    <location>
        <position position="54"/>
    </location>
</feature>
<dbReference type="EMBL" id="JYFE01000017">
    <property type="protein sequence ID" value="KIT17472.1"/>
    <property type="molecule type" value="Genomic_DNA"/>
</dbReference>
<evidence type="ECO:0000313" key="3">
    <source>
        <dbReference type="EMBL" id="KIT17472.1"/>
    </source>
</evidence>
<dbReference type="InterPro" id="IPR001789">
    <property type="entry name" value="Sig_transdc_resp-reg_receiver"/>
</dbReference>
<dbReference type="PATRIC" id="fig|935700.4.peg.697"/>
<reference evidence="3 4" key="1">
    <citation type="submission" date="2015-02" db="EMBL/GenBank/DDBJ databases">
        <title>Genome Sequence of Jannaschia aquimarina DSM28248, a member of the Roseobacter clade.</title>
        <authorList>
            <person name="Voget S."/>
            <person name="Daniel R."/>
        </authorList>
    </citation>
    <scope>NUCLEOTIDE SEQUENCE [LARGE SCALE GENOMIC DNA]</scope>
    <source>
        <strain evidence="3 4">GSW-M26</strain>
    </source>
</reference>
<dbReference type="Proteomes" id="UP000032232">
    <property type="component" value="Unassembled WGS sequence"/>
</dbReference>
<organism evidence="3 4">
    <name type="scientific">Jannaschia aquimarina</name>
    <dbReference type="NCBI Taxonomy" id="935700"/>
    <lineage>
        <taxon>Bacteria</taxon>
        <taxon>Pseudomonadati</taxon>
        <taxon>Pseudomonadota</taxon>
        <taxon>Alphaproteobacteria</taxon>
        <taxon>Rhodobacterales</taxon>
        <taxon>Roseobacteraceae</taxon>
        <taxon>Jannaschia</taxon>
    </lineage>
</organism>
<dbReference type="OrthoDB" id="582170at2"/>
<dbReference type="AlphaFoldDB" id="A0A0D1CRP9"/>
<keyword evidence="1" id="KW-0597">Phosphoprotein</keyword>
<evidence type="ECO:0000259" key="2">
    <source>
        <dbReference type="PROSITE" id="PS50110"/>
    </source>
</evidence>
<evidence type="ECO:0000313" key="4">
    <source>
        <dbReference type="Proteomes" id="UP000032232"/>
    </source>
</evidence>
<gene>
    <name evidence="3" type="ORF">jaqu_06600</name>
</gene>
<proteinExistence type="predicted"/>
<sequence length="127" mass="13705">MLDDMKILIVEDEALLAVDLSMTLEDEGAVVEGPCMTIDDALRNQSHVDAAVLDVDIRGEPVFPVADRLAEEGTPFVFHTGRANLAELRERYGDDVPIISKPSSPARLVKILCDAVASQSEKATAAK</sequence>
<dbReference type="STRING" id="935700.jaqu_06600"/>
<feature type="domain" description="Response regulatory" evidence="2">
    <location>
        <begin position="6"/>
        <end position="116"/>
    </location>
</feature>
<dbReference type="Gene3D" id="3.40.50.2300">
    <property type="match status" value="1"/>
</dbReference>
<protein>
    <submittedName>
        <fullName evidence="3">Two-component response regulator</fullName>
    </submittedName>
</protein>
<accession>A0A0D1CRP9</accession>
<dbReference type="RefSeq" id="WP_043917521.1">
    <property type="nucleotide sequence ID" value="NZ_FZPF01000002.1"/>
</dbReference>
<dbReference type="PROSITE" id="PS50110">
    <property type="entry name" value="RESPONSE_REGULATORY"/>
    <property type="match status" value="1"/>
</dbReference>
<dbReference type="SMART" id="SM00448">
    <property type="entry name" value="REC"/>
    <property type="match status" value="1"/>
</dbReference>